<proteinExistence type="predicted"/>
<accession>A0ABD2I2C8</accession>
<dbReference type="Proteomes" id="UP001620626">
    <property type="component" value="Unassembled WGS sequence"/>
</dbReference>
<keyword evidence="2" id="KW-1185">Reference proteome</keyword>
<dbReference type="EMBL" id="JBICBT010001323">
    <property type="protein sequence ID" value="KAL3073213.1"/>
    <property type="molecule type" value="Genomic_DNA"/>
</dbReference>
<sequence>MSTSESKNVPDEVDYEMPDERVLHLECFESGDYDMMELYGPDRAKEMLIDLRDYAEAHGMPCEHVKMVLYKLDKGLIKWKGTKP</sequence>
<gene>
    <name evidence="1" type="ORF">niasHT_031161</name>
</gene>
<reference evidence="1 2" key="1">
    <citation type="submission" date="2024-10" db="EMBL/GenBank/DDBJ databases">
        <authorList>
            <person name="Kim D."/>
        </authorList>
    </citation>
    <scope>NUCLEOTIDE SEQUENCE [LARGE SCALE GENOMIC DNA]</scope>
    <source>
        <strain evidence="1">BH-2024</strain>
    </source>
</reference>
<name>A0ABD2I2C8_9BILA</name>
<evidence type="ECO:0000313" key="1">
    <source>
        <dbReference type="EMBL" id="KAL3073213.1"/>
    </source>
</evidence>
<evidence type="ECO:0000313" key="2">
    <source>
        <dbReference type="Proteomes" id="UP001620626"/>
    </source>
</evidence>
<protein>
    <submittedName>
        <fullName evidence="1">Uncharacterized protein</fullName>
    </submittedName>
</protein>
<comment type="caution">
    <text evidence="1">The sequence shown here is derived from an EMBL/GenBank/DDBJ whole genome shotgun (WGS) entry which is preliminary data.</text>
</comment>
<dbReference type="AlphaFoldDB" id="A0ABD2I2C8"/>
<organism evidence="1 2">
    <name type="scientific">Heterodera trifolii</name>
    <dbReference type="NCBI Taxonomy" id="157864"/>
    <lineage>
        <taxon>Eukaryota</taxon>
        <taxon>Metazoa</taxon>
        <taxon>Ecdysozoa</taxon>
        <taxon>Nematoda</taxon>
        <taxon>Chromadorea</taxon>
        <taxon>Rhabditida</taxon>
        <taxon>Tylenchina</taxon>
        <taxon>Tylenchomorpha</taxon>
        <taxon>Tylenchoidea</taxon>
        <taxon>Heteroderidae</taxon>
        <taxon>Heteroderinae</taxon>
        <taxon>Heterodera</taxon>
    </lineage>
</organism>